<dbReference type="Gene3D" id="3.40.630.30">
    <property type="match status" value="1"/>
</dbReference>
<keyword evidence="1 4" id="KW-0808">Transferase</keyword>
<evidence type="ECO:0000313" key="4">
    <source>
        <dbReference type="EMBL" id="MFC4106847.1"/>
    </source>
</evidence>
<dbReference type="PANTHER" id="PTHR43877">
    <property type="entry name" value="AMINOALKYLPHOSPHONATE N-ACETYLTRANSFERASE-RELATED-RELATED"/>
    <property type="match status" value="1"/>
</dbReference>
<protein>
    <submittedName>
        <fullName evidence="4">GNAT family N-acetyltransferase</fullName>
        <ecNumber evidence="4">2.3.1.-</ecNumber>
    </submittedName>
</protein>
<sequence length="172" mass="19076">MDDLTIRDREPADLRRCLPVLGDVHRLDGYPLNWPADPLRWLAPENALHGWVAETGDNTVVGHVAVHRVVSPGAVPATGAEVSRLFVAPTARRYNLATRLLHKAREWAAEHRSDLTLEIVDAPRSAAAVVLYERTGWRHTHSTTAAWTSPEGRPVRLRHYALVDSTPPTPPS</sequence>
<dbReference type="RefSeq" id="WP_377545155.1">
    <property type="nucleotide sequence ID" value="NZ_JBHSBN010000007.1"/>
</dbReference>
<dbReference type="InterPro" id="IPR000182">
    <property type="entry name" value="GNAT_dom"/>
</dbReference>
<dbReference type="Proteomes" id="UP001595868">
    <property type="component" value="Unassembled WGS sequence"/>
</dbReference>
<dbReference type="GO" id="GO:0016746">
    <property type="term" value="F:acyltransferase activity"/>
    <property type="evidence" value="ECO:0007669"/>
    <property type="project" value="UniProtKB-KW"/>
</dbReference>
<dbReference type="EMBL" id="JBHSBN010000007">
    <property type="protein sequence ID" value="MFC4106847.1"/>
    <property type="molecule type" value="Genomic_DNA"/>
</dbReference>
<dbReference type="InterPro" id="IPR016181">
    <property type="entry name" value="Acyl_CoA_acyltransferase"/>
</dbReference>
<dbReference type="Pfam" id="PF00583">
    <property type="entry name" value="Acetyltransf_1"/>
    <property type="match status" value="1"/>
</dbReference>
<evidence type="ECO:0000259" key="3">
    <source>
        <dbReference type="PROSITE" id="PS51186"/>
    </source>
</evidence>
<accession>A0ABV8KLP9</accession>
<comment type="caution">
    <text evidence="4">The sequence shown here is derived from an EMBL/GenBank/DDBJ whole genome shotgun (WGS) entry which is preliminary data.</text>
</comment>
<evidence type="ECO:0000256" key="1">
    <source>
        <dbReference type="ARBA" id="ARBA00022679"/>
    </source>
</evidence>
<proteinExistence type="predicted"/>
<reference evidence="5" key="1">
    <citation type="journal article" date="2019" name="Int. J. Syst. Evol. Microbiol.">
        <title>The Global Catalogue of Microorganisms (GCM) 10K type strain sequencing project: providing services to taxonomists for standard genome sequencing and annotation.</title>
        <authorList>
            <consortium name="The Broad Institute Genomics Platform"/>
            <consortium name="The Broad Institute Genome Sequencing Center for Infectious Disease"/>
            <person name="Wu L."/>
            <person name="Ma J."/>
        </authorList>
    </citation>
    <scope>NUCLEOTIDE SEQUENCE [LARGE SCALE GENOMIC DNA]</scope>
    <source>
        <strain evidence="5">2902at01</strain>
    </source>
</reference>
<dbReference type="PANTHER" id="PTHR43877:SF2">
    <property type="entry name" value="AMINOALKYLPHOSPHONATE N-ACETYLTRANSFERASE-RELATED"/>
    <property type="match status" value="1"/>
</dbReference>
<keyword evidence="5" id="KW-1185">Reference proteome</keyword>
<organism evidence="4 5">
    <name type="scientific">Micromonospora zhanjiangensis</name>
    <dbReference type="NCBI Taxonomy" id="1522057"/>
    <lineage>
        <taxon>Bacteria</taxon>
        <taxon>Bacillati</taxon>
        <taxon>Actinomycetota</taxon>
        <taxon>Actinomycetes</taxon>
        <taxon>Micromonosporales</taxon>
        <taxon>Micromonosporaceae</taxon>
        <taxon>Micromonospora</taxon>
    </lineage>
</organism>
<evidence type="ECO:0000256" key="2">
    <source>
        <dbReference type="ARBA" id="ARBA00023315"/>
    </source>
</evidence>
<dbReference type="PROSITE" id="PS51186">
    <property type="entry name" value="GNAT"/>
    <property type="match status" value="1"/>
</dbReference>
<name>A0ABV8KLP9_9ACTN</name>
<keyword evidence="2 4" id="KW-0012">Acyltransferase</keyword>
<dbReference type="SUPFAM" id="SSF55729">
    <property type="entry name" value="Acyl-CoA N-acyltransferases (Nat)"/>
    <property type="match status" value="1"/>
</dbReference>
<dbReference type="CDD" id="cd04301">
    <property type="entry name" value="NAT_SF"/>
    <property type="match status" value="1"/>
</dbReference>
<evidence type="ECO:0000313" key="5">
    <source>
        <dbReference type="Proteomes" id="UP001595868"/>
    </source>
</evidence>
<dbReference type="InterPro" id="IPR050832">
    <property type="entry name" value="Bact_Acetyltransf"/>
</dbReference>
<gene>
    <name evidence="4" type="ORF">ACFOX0_13030</name>
</gene>
<dbReference type="EC" id="2.3.1.-" evidence="4"/>
<feature type="domain" description="N-acetyltransferase" evidence="3">
    <location>
        <begin position="4"/>
        <end position="162"/>
    </location>
</feature>